<dbReference type="EMBL" id="AAGUDP010000006">
    <property type="protein sequence ID" value="EBS0563317.1"/>
    <property type="molecule type" value="Genomic_DNA"/>
</dbReference>
<accession>A0A5U8XQA2</accession>
<evidence type="ECO:0000259" key="1">
    <source>
        <dbReference type="PROSITE" id="PS51186"/>
    </source>
</evidence>
<organism evidence="2">
    <name type="scientific">Salmonella muenchen</name>
    <dbReference type="NCBI Taxonomy" id="596"/>
    <lineage>
        <taxon>Bacteria</taxon>
        <taxon>Pseudomonadati</taxon>
        <taxon>Pseudomonadota</taxon>
        <taxon>Gammaproteobacteria</taxon>
        <taxon>Enterobacterales</taxon>
        <taxon>Enterobacteriaceae</taxon>
        <taxon>Salmonella</taxon>
    </lineage>
</organism>
<gene>
    <name evidence="2" type="ORF">DTU56_09320</name>
</gene>
<proteinExistence type="predicted"/>
<sequence length="323" mass="36510">MCVLTSVRTSSIIFSDIFYFDENNMVSPCYAEEPWSFKMKTVELTLSHLHRSEWIKQLNAMSDKYPVRKTLLEMKKKDVKIAIQVTDDKKLLAFLAMMDGVQEGDAVGLCFGNAPAATADFAGEAMRLFNYKVLRMQVPQKHFHPEAERLGILKNFTMLHRRGVYDGEPVEDVELVSGEIFPSVDARDIVKMRDLLTYAVSVEEKFDRLGRDHLSHYSSQHVIGRMESFGFFALVHRCEGEVVGMITAQAGSEFIEINGLAVAAEHQRKGIGTKLVNGLMHLVKEYYDQTAAMVFTNNVGSIALFEKLGFVEESALFMKIIED</sequence>
<feature type="domain" description="N-acetyltransferase" evidence="1">
    <location>
        <begin position="190"/>
        <end position="323"/>
    </location>
</feature>
<keyword evidence="2" id="KW-0808">Transferase</keyword>
<evidence type="ECO:0000313" key="2">
    <source>
        <dbReference type="EMBL" id="EBS0563317.1"/>
    </source>
</evidence>
<dbReference type="GO" id="GO:0016747">
    <property type="term" value="F:acyltransferase activity, transferring groups other than amino-acyl groups"/>
    <property type="evidence" value="ECO:0007669"/>
    <property type="project" value="InterPro"/>
</dbReference>
<dbReference type="InterPro" id="IPR016181">
    <property type="entry name" value="Acyl_CoA_acyltransferase"/>
</dbReference>
<comment type="caution">
    <text evidence="2">The sequence shown here is derived from an EMBL/GenBank/DDBJ whole genome shotgun (WGS) entry which is preliminary data.</text>
</comment>
<dbReference type="AlphaFoldDB" id="A0A5U8XQA2"/>
<dbReference type="CDD" id="cd04301">
    <property type="entry name" value="NAT_SF"/>
    <property type="match status" value="1"/>
</dbReference>
<dbReference type="Pfam" id="PF00583">
    <property type="entry name" value="Acetyltransf_1"/>
    <property type="match status" value="1"/>
</dbReference>
<dbReference type="SUPFAM" id="SSF55729">
    <property type="entry name" value="Acyl-CoA N-acyltransferases (Nat)"/>
    <property type="match status" value="1"/>
</dbReference>
<dbReference type="InterPro" id="IPR000182">
    <property type="entry name" value="GNAT_dom"/>
</dbReference>
<dbReference type="Gene3D" id="3.40.630.30">
    <property type="match status" value="1"/>
</dbReference>
<protein>
    <submittedName>
        <fullName evidence="2">GNAT family N-acetyltransferase</fullName>
    </submittedName>
</protein>
<reference evidence="2" key="1">
    <citation type="submission" date="2018-07" db="EMBL/GenBank/DDBJ databases">
        <authorList>
            <person name="Ashton P.M."/>
            <person name="Dallman T."/>
            <person name="Nair S."/>
            <person name="De Pinna E."/>
            <person name="Peters T."/>
            <person name="Grant K."/>
        </authorList>
    </citation>
    <scope>NUCLEOTIDE SEQUENCE</scope>
    <source>
        <strain evidence="2">142535</strain>
    </source>
</reference>
<name>A0A5U8XQA2_SALMU</name>
<dbReference type="PROSITE" id="PS51186">
    <property type="entry name" value="GNAT"/>
    <property type="match status" value="1"/>
</dbReference>